<dbReference type="GO" id="GO:0016020">
    <property type="term" value="C:membrane"/>
    <property type="evidence" value="ECO:0007669"/>
    <property type="project" value="UniProtKB-SubCell"/>
</dbReference>
<evidence type="ECO:0000256" key="2">
    <source>
        <dbReference type="ARBA" id="ARBA00009530"/>
    </source>
</evidence>
<accession>A0AAV5SZB7</accession>
<keyword evidence="4 6" id="KW-1133">Transmembrane helix</keyword>
<evidence type="ECO:0000256" key="6">
    <source>
        <dbReference type="SAM" id="Phobius"/>
    </source>
</evidence>
<keyword evidence="5 6" id="KW-0472">Membrane</keyword>
<comment type="subcellular location">
    <subcellularLocation>
        <location evidence="1">Membrane</location>
    </subcellularLocation>
</comment>
<feature type="non-terminal residue" evidence="7">
    <location>
        <position position="1"/>
    </location>
</feature>
<evidence type="ECO:0000313" key="7">
    <source>
        <dbReference type="EMBL" id="GMS88677.1"/>
    </source>
</evidence>
<evidence type="ECO:0000256" key="1">
    <source>
        <dbReference type="ARBA" id="ARBA00004370"/>
    </source>
</evidence>
<sequence>GVMKYQKVGDYRLAAGGNGQPGKCLLFLCIIFLPPIAVYLKDNSQCRKYAWICAFLMLLLGAGWIYAVWFCCCRKG</sequence>
<comment type="similarity">
    <text evidence="2">Belongs to the UPF0057 (PMP3) family.</text>
</comment>
<evidence type="ECO:0000313" key="8">
    <source>
        <dbReference type="Proteomes" id="UP001432027"/>
    </source>
</evidence>
<feature type="transmembrane region" description="Helical" evidence="6">
    <location>
        <begin position="49"/>
        <end position="69"/>
    </location>
</feature>
<proteinExistence type="inferred from homology"/>
<comment type="caution">
    <text evidence="7">The sequence shown here is derived from an EMBL/GenBank/DDBJ whole genome shotgun (WGS) entry which is preliminary data.</text>
</comment>
<organism evidence="7 8">
    <name type="scientific">Pristionchus entomophagus</name>
    <dbReference type="NCBI Taxonomy" id="358040"/>
    <lineage>
        <taxon>Eukaryota</taxon>
        <taxon>Metazoa</taxon>
        <taxon>Ecdysozoa</taxon>
        <taxon>Nematoda</taxon>
        <taxon>Chromadorea</taxon>
        <taxon>Rhabditida</taxon>
        <taxon>Rhabditina</taxon>
        <taxon>Diplogasteromorpha</taxon>
        <taxon>Diplogasteroidea</taxon>
        <taxon>Neodiplogasteridae</taxon>
        <taxon>Pristionchus</taxon>
    </lineage>
</organism>
<name>A0AAV5SZB7_9BILA</name>
<dbReference type="EMBL" id="BTSX01000003">
    <property type="protein sequence ID" value="GMS88677.1"/>
    <property type="molecule type" value="Genomic_DNA"/>
</dbReference>
<evidence type="ECO:0000256" key="3">
    <source>
        <dbReference type="ARBA" id="ARBA00022692"/>
    </source>
</evidence>
<evidence type="ECO:0000256" key="5">
    <source>
        <dbReference type="ARBA" id="ARBA00023136"/>
    </source>
</evidence>
<keyword evidence="3 6" id="KW-0812">Transmembrane</keyword>
<dbReference type="InterPro" id="IPR000612">
    <property type="entry name" value="PMP3"/>
</dbReference>
<dbReference type="Proteomes" id="UP001432027">
    <property type="component" value="Unassembled WGS sequence"/>
</dbReference>
<reference evidence="7" key="1">
    <citation type="submission" date="2023-10" db="EMBL/GenBank/DDBJ databases">
        <title>Genome assembly of Pristionchus species.</title>
        <authorList>
            <person name="Yoshida K."/>
            <person name="Sommer R.J."/>
        </authorList>
    </citation>
    <scope>NUCLEOTIDE SEQUENCE</scope>
    <source>
        <strain evidence="7">RS0144</strain>
    </source>
</reference>
<protein>
    <submittedName>
        <fullName evidence="7">Uncharacterized protein</fullName>
    </submittedName>
</protein>
<evidence type="ECO:0000256" key="4">
    <source>
        <dbReference type="ARBA" id="ARBA00022989"/>
    </source>
</evidence>
<gene>
    <name evidence="7" type="ORF">PENTCL1PPCAC_10852</name>
</gene>
<feature type="transmembrane region" description="Helical" evidence="6">
    <location>
        <begin position="20"/>
        <end position="40"/>
    </location>
</feature>
<dbReference type="AlphaFoldDB" id="A0AAV5SZB7"/>
<dbReference type="Pfam" id="PF01679">
    <property type="entry name" value="Pmp3"/>
    <property type="match status" value="1"/>
</dbReference>
<keyword evidence="8" id="KW-1185">Reference proteome</keyword>